<dbReference type="EMBL" id="GBXM01073646">
    <property type="protein sequence ID" value="JAH34931.1"/>
    <property type="molecule type" value="Transcribed_RNA"/>
</dbReference>
<reference evidence="1" key="1">
    <citation type="submission" date="2014-11" db="EMBL/GenBank/DDBJ databases">
        <authorList>
            <person name="Amaro Gonzalez C."/>
        </authorList>
    </citation>
    <scope>NUCLEOTIDE SEQUENCE</scope>
</reference>
<protein>
    <submittedName>
        <fullName evidence="1">Uncharacterized protein</fullName>
    </submittedName>
</protein>
<proteinExistence type="predicted"/>
<name>A0A0E9S0W2_ANGAN</name>
<accession>A0A0E9S0W2</accession>
<sequence length="16" mass="1975">MLRIFTNKAMIDYFVL</sequence>
<reference evidence="1" key="2">
    <citation type="journal article" date="2015" name="Fish Shellfish Immunol.">
        <title>Early steps in the European eel (Anguilla anguilla)-Vibrio vulnificus interaction in the gills: Role of the RtxA13 toxin.</title>
        <authorList>
            <person name="Callol A."/>
            <person name="Pajuelo D."/>
            <person name="Ebbesson L."/>
            <person name="Teles M."/>
            <person name="MacKenzie S."/>
            <person name="Amaro C."/>
        </authorList>
    </citation>
    <scope>NUCLEOTIDE SEQUENCE</scope>
</reference>
<dbReference type="AlphaFoldDB" id="A0A0E9S0W2"/>
<organism evidence="1">
    <name type="scientific">Anguilla anguilla</name>
    <name type="common">European freshwater eel</name>
    <name type="synonym">Muraena anguilla</name>
    <dbReference type="NCBI Taxonomy" id="7936"/>
    <lineage>
        <taxon>Eukaryota</taxon>
        <taxon>Metazoa</taxon>
        <taxon>Chordata</taxon>
        <taxon>Craniata</taxon>
        <taxon>Vertebrata</taxon>
        <taxon>Euteleostomi</taxon>
        <taxon>Actinopterygii</taxon>
        <taxon>Neopterygii</taxon>
        <taxon>Teleostei</taxon>
        <taxon>Anguilliformes</taxon>
        <taxon>Anguillidae</taxon>
        <taxon>Anguilla</taxon>
    </lineage>
</organism>
<evidence type="ECO:0000313" key="1">
    <source>
        <dbReference type="EMBL" id="JAH34931.1"/>
    </source>
</evidence>